<evidence type="ECO:0008006" key="3">
    <source>
        <dbReference type="Google" id="ProtNLM"/>
    </source>
</evidence>
<organism evidence="2">
    <name type="scientific">Shigella boydii</name>
    <dbReference type="NCBI Taxonomy" id="621"/>
    <lineage>
        <taxon>Bacteria</taxon>
        <taxon>Pseudomonadati</taxon>
        <taxon>Pseudomonadota</taxon>
        <taxon>Gammaproteobacteria</taxon>
        <taxon>Enterobacterales</taxon>
        <taxon>Enterobacteriaceae</taxon>
        <taxon>Shigella</taxon>
    </lineage>
</organism>
<dbReference type="RefSeq" id="WP_075331932.1">
    <property type="nucleotide sequence ID" value="NZ_MSJS02000154.1"/>
</dbReference>
<keyword evidence="1" id="KW-0175">Coiled coil</keyword>
<evidence type="ECO:0000313" key="2">
    <source>
        <dbReference type="EMBL" id="OOO74593.1"/>
    </source>
</evidence>
<gene>
    <name evidence="2" type="ORF">AJR17_024780</name>
</gene>
<dbReference type="EMBL" id="MSJS02000154">
    <property type="protein sequence ID" value="OOO74593.1"/>
    <property type="molecule type" value="Genomic_DNA"/>
</dbReference>
<proteinExistence type="predicted"/>
<name>A0A1S9IVH6_SHIBO</name>
<dbReference type="AlphaFoldDB" id="A0A1S9IVH6"/>
<evidence type="ECO:0000256" key="1">
    <source>
        <dbReference type="SAM" id="Coils"/>
    </source>
</evidence>
<sequence length="84" mass="9849">MHKREPVIIAPDYTDDELYEWMRQKINAAQDLKWANEARAKQAENLSALEQDITNLEKAAALSIARMITEPPRESWRLNSLRKR</sequence>
<reference evidence="2" key="1">
    <citation type="submission" date="2017-02" db="EMBL/GenBank/DDBJ databases">
        <title>Shigella draft genomes.</title>
        <authorList>
            <person name="Weis A.M."/>
            <person name="Weimer B.C."/>
            <person name="Gilpin B."/>
        </authorList>
    </citation>
    <scope>NUCLEOTIDE SEQUENCE [LARGE SCALE GENOMIC DNA]</scope>
    <source>
        <strain evidence="2">BCW_4868</strain>
    </source>
</reference>
<feature type="coiled-coil region" evidence="1">
    <location>
        <begin position="32"/>
        <end position="66"/>
    </location>
</feature>
<accession>A0A1S9IVH6</accession>
<dbReference type="Proteomes" id="UP000868349">
    <property type="component" value="Unassembled WGS sequence"/>
</dbReference>
<comment type="caution">
    <text evidence="2">The sequence shown here is derived from an EMBL/GenBank/DDBJ whole genome shotgun (WGS) entry which is preliminary data.</text>
</comment>
<protein>
    <recommendedName>
        <fullName evidence="3">Prophage protein</fullName>
    </recommendedName>
</protein>